<comment type="caution">
    <text evidence="1">The sequence shown here is derived from an EMBL/GenBank/DDBJ whole genome shotgun (WGS) entry which is preliminary data.</text>
</comment>
<dbReference type="OrthoDB" id="5365938at2"/>
<dbReference type="AlphaFoldDB" id="A0A4Q0XYG4"/>
<keyword evidence="2" id="KW-1185">Reference proteome</keyword>
<evidence type="ECO:0000313" key="1">
    <source>
        <dbReference type="EMBL" id="RXJ62696.1"/>
    </source>
</evidence>
<gene>
    <name evidence="1" type="ORF">CRV06_09525</name>
</gene>
<accession>A0A4Q0XYG4</accession>
<reference evidence="1 2" key="1">
    <citation type="submission" date="2017-10" db="EMBL/GenBank/DDBJ databases">
        <title>Genomics of the genus Arcobacter.</title>
        <authorList>
            <person name="Perez-Cataluna A."/>
            <person name="Figueras M.J."/>
        </authorList>
    </citation>
    <scope>NUCLEOTIDE SEQUENCE [LARGE SCALE GENOMIC DNA]</scope>
    <source>
        <strain evidence="1 2">DSM 24636</strain>
    </source>
</reference>
<sequence>MNSISNGAKELNLKEQIHQIIYLIKHRNDYSNAAKLMLENDLSIEALRKRTLKLSQLEIAKLADSIYESKG</sequence>
<protein>
    <submittedName>
        <fullName evidence="1">Uncharacterized protein</fullName>
    </submittedName>
</protein>
<proteinExistence type="predicted"/>
<dbReference type="EMBL" id="PDKO01000007">
    <property type="protein sequence ID" value="RXJ62696.1"/>
    <property type="molecule type" value="Genomic_DNA"/>
</dbReference>
<evidence type="ECO:0000313" key="2">
    <source>
        <dbReference type="Proteomes" id="UP000290191"/>
    </source>
</evidence>
<dbReference type="STRING" id="877500.GCA_000935065_01994"/>
<name>A0A4Q0XYG4_9BACT</name>
<dbReference type="Proteomes" id="UP000290191">
    <property type="component" value="Unassembled WGS sequence"/>
</dbReference>
<organism evidence="1 2">
    <name type="scientific">Halarcobacter anaerophilus</name>
    <dbReference type="NCBI Taxonomy" id="877500"/>
    <lineage>
        <taxon>Bacteria</taxon>
        <taxon>Pseudomonadati</taxon>
        <taxon>Campylobacterota</taxon>
        <taxon>Epsilonproteobacteria</taxon>
        <taxon>Campylobacterales</taxon>
        <taxon>Arcobacteraceae</taxon>
        <taxon>Halarcobacter</taxon>
    </lineage>
</organism>